<protein>
    <recommendedName>
        <fullName evidence="3">F-box domain-containing protein</fullName>
    </recommendedName>
</protein>
<evidence type="ECO:0000313" key="1">
    <source>
        <dbReference type="EMBL" id="TIA90701.1"/>
    </source>
</evidence>
<comment type="caution">
    <text evidence="1">The sequence shown here is derived from an EMBL/GenBank/DDBJ whole genome shotgun (WGS) entry which is preliminary data.</text>
</comment>
<reference evidence="1 2" key="1">
    <citation type="submission" date="2019-03" db="EMBL/GenBank/DDBJ databases">
        <title>Sequencing 23 genomes of Wallemia ichthyophaga.</title>
        <authorList>
            <person name="Gostincar C."/>
        </authorList>
    </citation>
    <scope>NUCLEOTIDE SEQUENCE [LARGE SCALE GENOMIC DNA]</scope>
    <source>
        <strain evidence="1 2">EXF-5753</strain>
    </source>
</reference>
<evidence type="ECO:0008006" key="3">
    <source>
        <dbReference type="Google" id="ProtNLM"/>
    </source>
</evidence>
<dbReference type="OrthoDB" id="3361860at2759"/>
<dbReference type="Proteomes" id="UP000310189">
    <property type="component" value="Unassembled WGS sequence"/>
</dbReference>
<dbReference type="AlphaFoldDB" id="A0A4T0FQE9"/>
<dbReference type="EMBL" id="SPNW01000017">
    <property type="protein sequence ID" value="TIA90701.1"/>
    <property type="molecule type" value="Genomic_DNA"/>
</dbReference>
<evidence type="ECO:0000313" key="2">
    <source>
        <dbReference type="Proteomes" id="UP000310189"/>
    </source>
</evidence>
<sequence>MAGFDLLKLPAELVVMIVESCGHQERLQLASTCRLMREVDEQYVYASLKSPSLALYTETEDDDGDYKMVSLTPETFRSSIDVLTGIARTEHRRKLVKSLKISAYCHFMLSRRDIYKLSERLTRTIADCFDEHLESLTYVNTFYCDYVETTPFNFASLKRLTLGVLVDTVSLDNWLSQAPNLVELDIYAHPWRMQDLDHTDIYRACVEKLVGAKSHFRLTIRTVEGAFTNNNANIDFDELTMTIAQSPDLRELLQHISLLNVVEYTLKGEELKLDRRYRLIGGRPY</sequence>
<organism evidence="1 2">
    <name type="scientific">Wallemia hederae</name>
    <dbReference type="NCBI Taxonomy" id="1540922"/>
    <lineage>
        <taxon>Eukaryota</taxon>
        <taxon>Fungi</taxon>
        <taxon>Dikarya</taxon>
        <taxon>Basidiomycota</taxon>
        <taxon>Wallemiomycotina</taxon>
        <taxon>Wallemiomycetes</taxon>
        <taxon>Wallemiales</taxon>
        <taxon>Wallemiaceae</taxon>
        <taxon>Wallemia</taxon>
    </lineage>
</organism>
<accession>A0A4T0FQE9</accession>
<gene>
    <name evidence="1" type="ORF">E3P99_01421</name>
</gene>
<name>A0A4T0FQE9_9BASI</name>
<keyword evidence="2" id="KW-1185">Reference proteome</keyword>
<proteinExistence type="predicted"/>